<proteinExistence type="predicted"/>
<keyword evidence="2" id="KW-1185">Reference proteome</keyword>
<evidence type="ECO:0000313" key="1">
    <source>
        <dbReference type="EMBL" id="MDX6188902.1"/>
    </source>
</evidence>
<name>A0ABU4R8J0_9FLAO</name>
<accession>A0ABU4R8J0</accession>
<dbReference type="EMBL" id="JAWXVI010000003">
    <property type="protein sequence ID" value="MDX6188902.1"/>
    <property type="molecule type" value="Genomic_DNA"/>
</dbReference>
<protein>
    <submittedName>
        <fullName evidence="1">Uncharacterized protein</fullName>
    </submittedName>
</protein>
<gene>
    <name evidence="1" type="ORF">SGQ83_06050</name>
</gene>
<dbReference type="Proteomes" id="UP001273350">
    <property type="component" value="Unassembled WGS sequence"/>
</dbReference>
<organism evidence="1 2">
    <name type="scientific">Flavobacterium cupriresistens</name>
    <dbReference type="NCBI Taxonomy" id="2893885"/>
    <lineage>
        <taxon>Bacteria</taxon>
        <taxon>Pseudomonadati</taxon>
        <taxon>Bacteroidota</taxon>
        <taxon>Flavobacteriia</taxon>
        <taxon>Flavobacteriales</taxon>
        <taxon>Flavobacteriaceae</taxon>
        <taxon>Flavobacterium</taxon>
    </lineage>
</organism>
<evidence type="ECO:0000313" key="2">
    <source>
        <dbReference type="Proteomes" id="UP001273350"/>
    </source>
</evidence>
<comment type="caution">
    <text evidence="1">The sequence shown here is derived from an EMBL/GenBank/DDBJ whole genome shotgun (WGS) entry which is preliminary data.</text>
</comment>
<reference evidence="1 2" key="1">
    <citation type="submission" date="2023-11" db="EMBL/GenBank/DDBJ databases">
        <title>Unpublished Manusciprt.</title>
        <authorList>
            <person name="Saticioglu I.B."/>
            <person name="Ay H."/>
            <person name="Ajmi N."/>
            <person name="Altun S."/>
            <person name="Duman M."/>
        </authorList>
    </citation>
    <scope>NUCLEOTIDE SEQUENCE [LARGE SCALE GENOMIC DNA]</scope>
    <source>
        <strain evidence="1 2">Fl-318</strain>
    </source>
</reference>
<sequence>MIQNIKQGIKKPKIKYKGFRKNHRVGITTQKNAQTAGQINYQPIAEIQIFVLRPFKILY</sequence>